<protein>
    <submittedName>
        <fullName evidence="2">Uncharacterized protein</fullName>
    </submittedName>
</protein>
<organism evidence="2 3">
    <name type="scientific">Scylla paramamosain</name>
    <name type="common">Mud crab</name>
    <dbReference type="NCBI Taxonomy" id="85552"/>
    <lineage>
        <taxon>Eukaryota</taxon>
        <taxon>Metazoa</taxon>
        <taxon>Ecdysozoa</taxon>
        <taxon>Arthropoda</taxon>
        <taxon>Crustacea</taxon>
        <taxon>Multicrustacea</taxon>
        <taxon>Malacostraca</taxon>
        <taxon>Eumalacostraca</taxon>
        <taxon>Eucarida</taxon>
        <taxon>Decapoda</taxon>
        <taxon>Pleocyemata</taxon>
        <taxon>Brachyura</taxon>
        <taxon>Eubrachyura</taxon>
        <taxon>Portunoidea</taxon>
        <taxon>Portunidae</taxon>
        <taxon>Portuninae</taxon>
        <taxon>Scylla</taxon>
    </lineage>
</organism>
<gene>
    <name evidence="2" type="ORF">O3P69_004314</name>
</gene>
<feature type="compositionally biased region" description="Polar residues" evidence="1">
    <location>
        <begin position="568"/>
        <end position="578"/>
    </location>
</feature>
<feature type="region of interest" description="Disordered" evidence="1">
    <location>
        <begin position="82"/>
        <end position="290"/>
    </location>
</feature>
<feature type="compositionally biased region" description="Polar residues" evidence="1">
    <location>
        <begin position="233"/>
        <end position="242"/>
    </location>
</feature>
<evidence type="ECO:0000313" key="3">
    <source>
        <dbReference type="Proteomes" id="UP001487740"/>
    </source>
</evidence>
<feature type="region of interest" description="Disordered" evidence="1">
    <location>
        <begin position="357"/>
        <end position="454"/>
    </location>
</feature>
<reference evidence="2 3" key="1">
    <citation type="submission" date="2023-03" db="EMBL/GenBank/DDBJ databases">
        <title>High-quality genome of Scylla paramamosain provides insights in environmental adaptation.</title>
        <authorList>
            <person name="Zhang L."/>
        </authorList>
    </citation>
    <scope>NUCLEOTIDE SEQUENCE [LARGE SCALE GENOMIC DNA]</scope>
    <source>
        <strain evidence="2">LZ_2023a</strain>
        <tissue evidence="2">Muscle</tissue>
    </source>
</reference>
<comment type="caution">
    <text evidence="2">The sequence shown here is derived from an EMBL/GenBank/DDBJ whole genome shotgun (WGS) entry which is preliminary data.</text>
</comment>
<feature type="compositionally biased region" description="Basic and acidic residues" evidence="1">
    <location>
        <begin position="478"/>
        <end position="488"/>
    </location>
</feature>
<evidence type="ECO:0000313" key="2">
    <source>
        <dbReference type="EMBL" id="KAK8399150.1"/>
    </source>
</evidence>
<feature type="compositionally biased region" description="Low complexity" evidence="1">
    <location>
        <begin position="147"/>
        <end position="161"/>
    </location>
</feature>
<feature type="compositionally biased region" description="Polar residues" evidence="1">
    <location>
        <begin position="366"/>
        <end position="379"/>
    </location>
</feature>
<name>A0AAW0UK03_SCYPA</name>
<feature type="compositionally biased region" description="Low complexity" evidence="1">
    <location>
        <begin position="98"/>
        <end position="117"/>
    </location>
</feature>
<feature type="compositionally biased region" description="Low complexity" evidence="1">
    <location>
        <begin position="504"/>
        <end position="516"/>
    </location>
</feature>
<dbReference type="AlphaFoldDB" id="A0AAW0UK03"/>
<feature type="region of interest" description="Disordered" evidence="1">
    <location>
        <begin position="478"/>
        <end position="705"/>
    </location>
</feature>
<dbReference type="EMBL" id="JARAKH010000012">
    <property type="protein sequence ID" value="KAK8399150.1"/>
    <property type="molecule type" value="Genomic_DNA"/>
</dbReference>
<sequence>MGRPLAASSPAARAAPPTLYAHYTPEQMPFLPPASYPLHPLPPPSTLTATLPKSYPRELCDEGPYGHEVLAALPPPYNHHHPALTLGRAGSLSSGRATPSCSSTTSSSANHHGSTSTVAFHPENESPRGPQAIPRDQAGSPSQREMSSCVSCRGMLSSSSSGTATPEGAATPLLDHPRKAARGSLRDDPREAPIRSLPLESFLRDSPSSSKLSTSKISASSSFRMPRSRSPSETCRSVSGSLKNGDPRKSPTRTHLSPSGSFKLELPESAKQALSAHRREGPGSFKGELSVRSKLEVPEPVRRNSIGSIGPGMPEGLIEILTKEQSKSRRRESLEVPSLFSKDRTGALRRGSIGSFGIVTPENMRKSSLGSCKVHSTQRSPSGSLRSPSKSSRKDSLGSLVGDAPRKSPSDNYKNDFGNCKLHTPKRSPSEGFQREAKGSLKLEPPTKSSSFCFQRETARSLKIDPSRNVAELIQREFSRSLKVESSRRSPSGGHQRESPSARKSPSGSYKSPSGSFKALAENQHLRRKSCSGGFVLEAPRRESSGGLSAEAPRKGSTGSFKLETPKVSPSGSTSRESPGSRMLDTSRCSRKGSWASPTGGSPNRHRRSPQWSSPQEAGALVLASPGSLMVDPTMEHPEKFSGHPVGQAGVAGESPVNFGARRSGAGVPRQRRNGRSRQLQDRLVQGGSPGGDSDEGVTLLSTRF</sequence>
<dbReference type="Proteomes" id="UP001487740">
    <property type="component" value="Unassembled WGS sequence"/>
</dbReference>
<feature type="compositionally biased region" description="Low complexity" evidence="1">
    <location>
        <begin position="380"/>
        <end position="390"/>
    </location>
</feature>
<evidence type="ECO:0000256" key="1">
    <source>
        <dbReference type="SAM" id="MobiDB-lite"/>
    </source>
</evidence>
<proteinExistence type="predicted"/>
<accession>A0AAW0UK03</accession>
<feature type="compositionally biased region" description="Basic and acidic residues" evidence="1">
    <location>
        <begin position="184"/>
        <end position="193"/>
    </location>
</feature>
<feature type="compositionally biased region" description="Low complexity" evidence="1">
    <location>
        <begin position="204"/>
        <end position="232"/>
    </location>
</feature>
<keyword evidence="3" id="KW-1185">Reference proteome</keyword>